<dbReference type="InterPro" id="IPR022409">
    <property type="entry name" value="PKD/Chitinase_dom"/>
</dbReference>
<dbReference type="InterPro" id="IPR013783">
    <property type="entry name" value="Ig-like_fold"/>
</dbReference>
<dbReference type="PROSITE" id="PS50093">
    <property type="entry name" value="PKD"/>
    <property type="match status" value="1"/>
</dbReference>
<keyword evidence="4" id="KW-1185">Reference proteome</keyword>
<dbReference type="SMART" id="SM00089">
    <property type="entry name" value="PKD"/>
    <property type="match status" value="1"/>
</dbReference>
<dbReference type="AlphaFoldDB" id="A0A847S274"/>
<feature type="chain" id="PRO_5032491123" evidence="1">
    <location>
        <begin position="25"/>
        <end position="981"/>
    </location>
</feature>
<dbReference type="InterPro" id="IPR011044">
    <property type="entry name" value="Quino_amine_DH_bsu"/>
</dbReference>
<dbReference type="RefSeq" id="WP_168873059.1">
    <property type="nucleotide sequence ID" value="NZ_JABAIA010000002.1"/>
</dbReference>
<protein>
    <submittedName>
        <fullName evidence="3">T9SS type B sorting domain-containing protein</fullName>
    </submittedName>
</protein>
<dbReference type="Pfam" id="PF18911">
    <property type="entry name" value="PKD_4"/>
    <property type="match status" value="1"/>
</dbReference>
<dbReference type="Proteomes" id="UP000570474">
    <property type="component" value="Unassembled WGS sequence"/>
</dbReference>
<dbReference type="SUPFAM" id="SSF50969">
    <property type="entry name" value="YVTN repeat-like/Quinoprotein amine dehydrogenase"/>
    <property type="match status" value="1"/>
</dbReference>
<dbReference type="InterPro" id="IPR000601">
    <property type="entry name" value="PKD_dom"/>
</dbReference>
<proteinExistence type="predicted"/>
<dbReference type="EMBL" id="JABAIA010000002">
    <property type="protein sequence ID" value="NLR67178.1"/>
    <property type="molecule type" value="Genomic_DNA"/>
</dbReference>
<organism evidence="3 4">
    <name type="scientific">Chitinophaga varians</name>
    <dbReference type="NCBI Taxonomy" id="2202339"/>
    <lineage>
        <taxon>Bacteria</taxon>
        <taxon>Pseudomonadati</taxon>
        <taxon>Bacteroidota</taxon>
        <taxon>Chitinophagia</taxon>
        <taxon>Chitinophagales</taxon>
        <taxon>Chitinophagaceae</taxon>
        <taxon>Chitinophaga</taxon>
    </lineage>
</organism>
<dbReference type="Pfam" id="PF13585">
    <property type="entry name" value="CHU_C"/>
    <property type="match status" value="1"/>
</dbReference>
<evidence type="ECO:0000313" key="3">
    <source>
        <dbReference type="EMBL" id="NLR67178.1"/>
    </source>
</evidence>
<dbReference type="InterPro" id="IPR026341">
    <property type="entry name" value="T9SS_type_B"/>
</dbReference>
<keyword evidence="1" id="KW-0732">Signal</keyword>
<dbReference type="CDD" id="cd00146">
    <property type="entry name" value="PKD"/>
    <property type="match status" value="1"/>
</dbReference>
<dbReference type="NCBIfam" id="TIGR04131">
    <property type="entry name" value="Bac_Flav_CTERM"/>
    <property type="match status" value="1"/>
</dbReference>
<dbReference type="SUPFAM" id="SSF49299">
    <property type="entry name" value="PKD domain"/>
    <property type="match status" value="1"/>
</dbReference>
<sequence>MSVRFICCITLLIWVICQPLTSTAQKEGNIWYFGDYAGLDFNTLPPKLLLDGKLKTREGVATVSDANGKLLFYTEGTKVWDASHNVMPNGYGLQGNYTASQSAIAVPFPGHPGQYYVFTSAEGSGMRSSLVNMSLNNGLGDIVAASKNISLIPNNLSTEKVMATKHCNNTDFWVISHSKGNNSFYVWPLTATGIGTPTIYNVGLPIADDGGWETIGCLKVSPDGQWLTHVKGNTSTSTTSTTEIFRFNNQTGAITGPVAALDNLNQGYGMEYAPGGKLIYVTATNGRDLFQFDLTATNINASRVLISHSPTINYGSLQLAPDGQIYVAGEAGYDIAANAISIIHNPDVPGLACNFQESALSVRPSGAKLGLPTLMSNYVYDANSFTVKDTCLNAVTQFTPNSTANITTINWDFGDGQTSTATQPTHTYALAGSYTVTLKTTGPCHNNTVSRVVHIVKPDLHSEAISLCNNNAYTLPDGRIIKTAGIYTSNLKNKAGCDSIITTTVTINQPYAVDVDTSVCQNTVFKLPDGRLVSISGDYTSKFSTVYGCDSLIHTHLTVLPALQTAETQILCNGKSYTLPDGRVVNTAGIYTSLLRAVGGCDSIITTTILTNQIYNTNVDTGMCKNASIILPDGRTVTLPGDYTSTLLSQHGCDSIIHTHVVYYPDYQISKEAGICKGDSYLLPDGRSTKVAGVYTSHLQTTRRCDSIITTTLTVWDTYAVTEDKIHCPGTPYRLPDNKTVTQAGTYTSQLRSVHGCDSIITTVLTDAPVYRFYDTQEICKGASVRLQDGTMVTQAGDYTVRYTTWLGCDSLFHTKVKVMYPPMINLGADTCLFDNKPIVFSPGAGFDSYLWQDGSTRPTFTAHQPGRYEVTVKNKCGSGTSRVTVTECSPELFLPNAFSPNGDGKNDIFRIVNYHGQQLVEFSIYNRWGECIFLTTDPKRGWDGTFHGQLQPVGAYVYHVRYRNMLGQEKLLKGTVTLLL</sequence>
<reference evidence="3 4" key="1">
    <citation type="submission" date="2020-04" db="EMBL/GenBank/DDBJ databases">
        <authorList>
            <person name="Yin C."/>
        </authorList>
    </citation>
    <scope>NUCLEOTIDE SEQUENCE [LARGE SCALE GENOMIC DNA]</scope>
    <source>
        <strain evidence="3 4">Ae27</strain>
    </source>
</reference>
<feature type="domain" description="PKD" evidence="2">
    <location>
        <begin position="398"/>
        <end position="455"/>
    </location>
</feature>
<gene>
    <name evidence="3" type="ORF">HGH92_22910</name>
</gene>
<evidence type="ECO:0000259" key="2">
    <source>
        <dbReference type="PROSITE" id="PS50093"/>
    </source>
</evidence>
<evidence type="ECO:0000313" key="4">
    <source>
        <dbReference type="Proteomes" id="UP000570474"/>
    </source>
</evidence>
<name>A0A847S274_9BACT</name>
<dbReference type="Gene3D" id="2.60.40.10">
    <property type="entry name" value="Immunoglobulins"/>
    <property type="match status" value="1"/>
</dbReference>
<evidence type="ECO:0000256" key="1">
    <source>
        <dbReference type="SAM" id="SignalP"/>
    </source>
</evidence>
<feature type="signal peptide" evidence="1">
    <location>
        <begin position="1"/>
        <end position="24"/>
    </location>
</feature>
<comment type="caution">
    <text evidence="3">The sequence shown here is derived from an EMBL/GenBank/DDBJ whole genome shotgun (WGS) entry which is preliminary data.</text>
</comment>
<dbReference type="InterPro" id="IPR035986">
    <property type="entry name" value="PKD_dom_sf"/>
</dbReference>
<accession>A0A847S274</accession>